<proteinExistence type="predicted"/>
<keyword evidence="3" id="KW-1185">Reference proteome</keyword>
<evidence type="ECO:0000313" key="2">
    <source>
        <dbReference type="EMBL" id="VTJ62948.1"/>
    </source>
</evidence>
<dbReference type="EMBL" id="CABDUW010000214">
    <property type="protein sequence ID" value="VTJ62948.1"/>
    <property type="molecule type" value="Genomic_DNA"/>
</dbReference>
<organism evidence="2 3">
    <name type="scientific">Marmota monax</name>
    <name type="common">Woodchuck</name>
    <dbReference type="NCBI Taxonomy" id="9995"/>
    <lineage>
        <taxon>Eukaryota</taxon>
        <taxon>Metazoa</taxon>
        <taxon>Chordata</taxon>
        <taxon>Craniata</taxon>
        <taxon>Vertebrata</taxon>
        <taxon>Euteleostomi</taxon>
        <taxon>Mammalia</taxon>
        <taxon>Eutheria</taxon>
        <taxon>Euarchontoglires</taxon>
        <taxon>Glires</taxon>
        <taxon>Rodentia</taxon>
        <taxon>Sciuromorpha</taxon>
        <taxon>Sciuridae</taxon>
        <taxon>Xerinae</taxon>
        <taxon>Marmotini</taxon>
        <taxon>Marmota</taxon>
    </lineage>
</organism>
<evidence type="ECO:0000313" key="3">
    <source>
        <dbReference type="Proteomes" id="UP000335636"/>
    </source>
</evidence>
<dbReference type="AlphaFoldDB" id="A0A5E4AZQ7"/>
<protein>
    <submittedName>
        <fullName evidence="2">Uncharacterized protein</fullName>
    </submittedName>
</protein>
<reference evidence="2" key="1">
    <citation type="submission" date="2019-04" db="EMBL/GenBank/DDBJ databases">
        <authorList>
            <person name="Alioto T."/>
            <person name="Alioto T."/>
        </authorList>
    </citation>
    <scope>NUCLEOTIDE SEQUENCE [LARGE SCALE GENOMIC DNA]</scope>
</reference>
<name>A0A5E4AZQ7_MARMO</name>
<evidence type="ECO:0000256" key="1">
    <source>
        <dbReference type="SAM" id="MobiDB-lite"/>
    </source>
</evidence>
<accession>A0A5E4AZQ7</accession>
<sequence>MGLLKRTIPPPLEGGSDGAWQPKNSINIHPESTFHVIRTGNAVPCRGKELYYNQWLSLPYFMGTSLVKRLQPRQLTQISHQLLLQDLTAPGHLFHRVCLCLIDQLPLPPLLPEYSLSGKPNGTENLPCYTPEDKCL</sequence>
<comment type="caution">
    <text evidence="2">The sequence shown here is derived from an EMBL/GenBank/DDBJ whole genome shotgun (WGS) entry which is preliminary data.</text>
</comment>
<gene>
    <name evidence="2" type="ORF">MONAX_5E043022</name>
</gene>
<dbReference type="Proteomes" id="UP000335636">
    <property type="component" value="Unassembled WGS sequence"/>
</dbReference>
<feature type="region of interest" description="Disordered" evidence="1">
    <location>
        <begin position="1"/>
        <end position="22"/>
    </location>
</feature>